<dbReference type="AlphaFoldDB" id="A0A2I0AQZ8"/>
<evidence type="ECO:0000256" key="1">
    <source>
        <dbReference type="SAM" id="MobiDB-lite"/>
    </source>
</evidence>
<feature type="region of interest" description="Disordered" evidence="1">
    <location>
        <begin position="87"/>
        <end position="130"/>
    </location>
</feature>
<dbReference type="Proteomes" id="UP000236161">
    <property type="component" value="Unassembled WGS sequence"/>
</dbReference>
<name>A0A2I0AQZ8_9ASPA</name>
<dbReference type="EMBL" id="KZ451959">
    <property type="protein sequence ID" value="PKA57983.1"/>
    <property type="molecule type" value="Genomic_DNA"/>
</dbReference>
<accession>A0A2I0AQZ8</accession>
<reference evidence="2 3" key="1">
    <citation type="journal article" date="2017" name="Nature">
        <title>The Apostasia genome and the evolution of orchids.</title>
        <authorList>
            <person name="Zhang G.Q."/>
            <person name="Liu K.W."/>
            <person name="Li Z."/>
            <person name="Lohaus R."/>
            <person name="Hsiao Y.Y."/>
            <person name="Niu S.C."/>
            <person name="Wang J.Y."/>
            <person name="Lin Y.C."/>
            <person name="Xu Q."/>
            <person name="Chen L.J."/>
            <person name="Yoshida K."/>
            <person name="Fujiwara S."/>
            <person name="Wang Z.W."/>
            <person name="Zhang Y.Q."/>
            <person name="Mitsuda N."/>
            <person name="Wang M."/>
            <person name="Liu G.H."/>
            <person name="Pecoraro L."/>
            <person name="Huang H.X."/>
            <person name="Xiao X.J."/>
            <person name="Lin M."/>
            <person name="Wu X.Y."/>
            <person name="Wu W.L."/>
            <person name="Chen Y.Y."/>
            <person name="Chang S.B."/>
            <person name="Sakamoto S."/>
            <person name="Ohme-Takagi M."/>
            <person name="Yagi M."/>
            <person name="Zeng S.J."/>
            <person name="Shen C.Y."/>
            <person name="Yeh C.M."/>
            <person name="Luo Y.B."/>
            <person name="Tsai W.C."/>
            <person name="Van de Peer Y."/>
            <person name="Liu Z.J."/>
        </authorList>
    </citation>
    <scope>NUCLEOTIDE SEQUENCE [LARGE SCALE GENOMIC DNA]</scope>
    <source>
        <strain evidence="3">cv. Shenzhen</strain>
        <tissue evidence="2">Stem</tissue>
    </source>
</reference>
<sequence length="130" mass="15279">MKDFGLKKNNFGPIYKRLETGGSNYNYAKTADMGSRCTAFARAALLRVSPAPGERKKIFLSLSVSFFRSMPHPLVAPFSLRTGQQEQQQRWLLQESREEEGKRKRKRRRTRRERKRKERKARTRFLSVVS</sequence>
<keyword evidence="3" id="KW-1185">Reference proteome</keyword>
<proteinExistence type="predicted"/>
<evidence type="ECO:0000313" key="2">
    <source>
        <dbReference type="EMBL" id="PKA57983.1"/>
    </source>
</evidence>
<organism evidence="2 3">
    <name type="scientific">Apostasia shenzhenica</name>
    <dbReference type="NCBI Taxonomy" id="1088818"/>
    <lineage>
        <taxon>Eukaryota</taxon>
        <taxon>Viridiplantae</taxon>
        <taxon>Streptophyta</taxon>
        <taxon>Embryophyta</taxon>
        <taxon>Tracheophyta</taxon>
        <taxon>Spermatophyta</taxon>
        <taxon>Magnoliopsida</taxon>
        <taxon>Liliopsida</taxon>
        <taxon>Asparagales</taxon>
        <taxon>Orchidaceae</taxon>
        <taxon>Apostasioideae</taxon>
        <taxon>Apostasia</taxon>
    </lineage>
</organism>
<protein>
    <submittedName>
        <fullName evidence="2">Uncharacterized protein</fullName>
    </submittedName>
</protein>
<gene>
    <name evidence="2" type="ORF">AXF42_Ash012522</name>
</gene>
<evidence type="ECO:0000313" key="3">
    <source>
        <dbReference type="Proteomes" id="UP000236161"/>
    </source>
</evidence>
<feature type="compositionally biased region" description="Basic residues" evidence="1">
    <location>
        <begin position="103"/>
        <end position="123"/>
    </location>
</feature>